<dbReference type="InterPro" id="IPR051575">
    <property type="entry name" value="Myb-like_DNA-bd"/>
</dbReference>
<comment type="caution">
    <text evidence="9">The sequence shown here is derived from an EMBL/GenBank/DDBJ whole genome shotgun (WGS) entry which is preliminary data.</text>
</comment>
<evidence type="ECO:0000256" key="2">
    <source>
        <dbReference type="ARBA" id="ARBA00023015"/>
    </source>
</evidence>
<dbReference type="PROSITE" id="PS51294">
    <property type="entry name" value="HTH_MYB"/>
    <property type="match status" value="1"/>
</dbReference>
<evidence type="ECO:0000256" key="3">
    <source>
        <dbReference type="ARBA" id="ARBA00023125"/>
    </source>
</evidence>
<keyword evidence="5" id="KW-0539">Nucleus</keyword>
<keyword evidence="4" id="KW-0804">Transcription</keyword>
<dbReference type="AlphaFoldDB" id="A0A834IL19"/>
<dbReference type="Pfam" id="PF13921">
    <property type="entry name" value="Myb_DNA-bind_6"/>
    <property type="match status" value="1"/>
</dbReference>
<evidence type="ECO:0000256" key="6">
    <source>
        <dbReference type="SAM" id="MobiDB-lite"/>
    </source>
</evidence>
<dbReference type="InterPro" id="IPR009057">
    <property type="entry name" value="Homeodomain-like_sf"/>
</dbReference>
<dbReference type="CDD" id="cd00167">
    <property type="entry name" value="SANT"/>
    <property type="match status" value="1"/>
</dbReference>
<evidence type="ECO:0000313" key="9">
    <source>
        <dbReference type="EMBL" id="KAF7275907.1"/>
    </source>
</evidence>
<feature type="domain" description="HTH myb-type" evidence="8">
    <location>
        <begin position="29"/>
        <end position="83"/>
    </location>
</feature>
<keyword evidence="2" id="KW-0805">Transcription regulation</keyword>
<dbReference type="Gene3D" id="1.10.10.60">
    <property type="entry name" value="Homeodomain-like"/>
    <property type="match status" value="1"/>
</dbReference>
<evidence type="ECO:0000256" key="4">
    <source>
        <dbReference type="ARBA" id="ARBA00023163"/>
    </source>
</evidence>
<evidence type="ECO:0000256" key="1">
    <source>
        <dbReference type="ARBA" id="ARBA00004123"/>
    </source>
</evidence>
<dbReference type="PANTHER" id="PTHR46621:SF1">
    <property type="entry name" value="SNRNA-ACTIVATING PROTEIN COMPLEX SUBUNIT 4"/>
    <property type="match status" value="1"/>
</dbReference>
<keyword evidence="10" id="KW-1185">Reference proteome</keyword>
<reference evidence="9" key="1">
    <citation type="submission" date="2020-08" db="EMBL/GenBank/DDBJ databases">
        <title>Genome sequencing and assembly of the red palm weevil Rhynchophorus ferrugineus.</title>
        <authorList>
            <person name="Dias G.B."/>
            <person name="Bergman C.M."/>
            <person name="Manee M."/>
        </authorList>
    </citation>
    <scope>NUCLEOTIDE SEQUENCE</scope>
    <source>
        <strain evidence="9">AA-2017</strain>
        <tissue evidence="9">Whole larva</tissue>
    </source>
</reference>
<dbReference type="PROSITE" id="PS50090">
    <property type="entry name" value="MYB_LIKE"/>
    <property type="match status" value="1"/>
</dbReference>
<evidence type="ECO:0000313" key="10">
    <source>
        <dbReference type="Proteomes" id="UP000625711"/>
    </source>
</evidence>
<dbReference type="InterPro" id="IPR017930">
    <property type="entry name" value="Myb_dom"/>
</dbReference>
<evidence type="ECO:0000259" key="8">
    <source>
        <dbReference type="PROSITE" id="PS51294"/>
    </source>
</evidence>
<organism evidence="9 10">
    <name type="scientific">Rhynchophorus ferrugineus</name>
    <name type="common">Red palm weevil</name>
    <name type="synonym">Curculio ferrugineus</name>
    <dbReference type="NCBI Taxonomy" id="354439"/>
    <lineage>
        <taxon>Eukaryota</taxon>
        <taxon>Metazoa</taxon>
        <taxon>Ecdysozoa</taxon>
        <taxon>Arthropoda</taxon>
        <taxon>Hexapoda</taxon>
        <taxon>Insecta</taxon>
        <taxon>Pterygota</taxon>
        <taxon>Neoptera</taxon>
        <taxon>Endopterygota</taxon>
        <taxon>Coleoptera</taxon>
        <taxon>Polyphaga</taxon>
        <taxon>Cucujiformia</taxon>
        <taxon>Curculionidae</taxon>
        <taxon>Dryophthorinae</taxon>
        <taxon>Rhynchophorus</taxon>
    </lineage>
</organism>
<dbReference type="OrthoDB" id="2143914at2759"/>
<dbReference type="GO" id="GO:0001006">
    <property type="term" value="F:RNA polymerase III type 3 promoter sequence-specific DNA binding"/>
    <property type="evidence" value="ECO:0007669"/>
    <property type="project" value="TreeGrafter"/>
</dbReference>
<feature type="region of interest" description="Disordered" evidence="6">
    <location>
        <begin position="1"/>
        <end position="40"/>
    </location>
</feature>
<dbReference type="GO" id="GO:0000978">
    <property type="term" value="F:RNA polymerase II cis-regulatory region sequence-specific DNA binding"/>
    <property type="evidence" value="ECO:0007669"/>
    <property type="project" value="TreeGrafter"/>
</dbReference>
<keyword evidence="3" id="KW-0238">DNA-binding</keyword>
<dbReference type="EMBL" id="JAACXV010008799">
    <property type="protein sequence ID" value="KAF7275907.1"/>
    <property type="molecule type" value="Genomic_DNA"/>
</dbReference>
<feature type="compositionally biased region" description="Acidic residues" evidence="6">
    <location>
        <begin position="1"/>
        <end position="18"/>
    </location>
</feature>
<dbReference type="FunFam" id="1.10.10.60:FF:000016">
    <property type="entry name" value="Transcriptional activator Myb isoform A"/>
    <property type="match status" value="1"/>
</dbReference>
<dbReference type="PANTHER" id="PTHR46621">
    <property type="entry name" value="SNRNA-ACTIVATING PROTEIN COMPLEX SUBUNIT 4"/>
    <property type="match status" value="1"/>
</dbReference>
<dbReference type="GO" id="GO:0042796">
    <property type="term" value="P:snRNA transcription by RNA polymerase III"/>
    <property type="evidence" value="ECO:0007669"/>
    <property type="project" value="TreeGrafter"/>
</dbReference>
<dbReference type="Proteomes" id="UP000625711">
    <property type="component" value="Unassembled WGS sequence"/>
</dbReference>
<evidence type="ECO:0000256" key="5">
    <source>
        <dbReference type="ARBA" id="ARBA00023242"/>
    </source>
</evidence>
<dbReference type="GO" id="GO:0042795">
    <property type="term" value="P:snRNA transcription by RNA polymerase II"/>
    <property type="evidence" value="ECO:0007669"/>
    <property type="project" value="TreeGrafter"/>
</dbReference>
<dbReference type="GO" id="GO:0019185">
    <property type="term" value="C:snRNA-activating protein complex"/>
    <property type="evidence" value="ECO:0007669"/>
    <property type="project" value="TreeGrafter"/>
</dbReference>
<evidence type="ECO:0000259" key="7">
    <source>
        <dbReference type="PROSITE" id="PS50090"/>
    </source>
</evidence>
<comment type="subcellular location">
    <subcellularLocation>
        <location evidence="1">Nucleus</location>
    </subcellularLocation>
</comment>
<dbReference type="SUPFAM" id="SSF46689">
    <property type="entry name" value="Homeodomain-like"/>
    <property type="match status" value="1"/>
</dbReference>
<dbReference type="GO" id="GO:0005634">
    <property type="term" value="C:nucleus"/>
    <property type="evidence" value="ECO:0007669"/>
    <property type="project" value="UniProtKB-SubCell"/>
</dbReference>
<gene>
    <name evidence="9" type="ORF">GWI33_011153</name>
</gene>
<accession>A0A834IL19</accession>
<dbReference type="SMART" id="SM00717">
    <property type="entry name" value="SANT"/>
    <property type="match status" value="1"/>
</dbReference>
<protein>
    <submittedName>
        <fullName evidence="9">Uncharacterized protein</fullName>
    </submittedName>
</protein>
<feature type="domain" description="Myb-like" evidence="7">
    <location>
        <begin position="29"/>
        <end position="79"/>
    </location>
</feature>
<sequence length="158" mass="18499">MDSDFENSGNEDTDDSGGGEEFQSNNKTKKPINKGRWSKEEDTKLKQYVEEYNEKWDMIAMHFPDRSDVQCQQRWTKVVNPELVKGPWTKEYVYDKKMPHFDRNPPWSVKSPVLLDIIATFTRTSLNFIQEYSAMPRSSVTEHHWPTDITGQAYGDSR</sequence>
<dbReference type="InterPro" id="IPR001005">
    <property type="entry name" value="SANT/Myb"/>
</dbReference>
<name>A0A834IL19_RHYFE</name>
<proteinExistence type="predicted"/>